<keyword evidence="3" id="KW-0175">Coiled coil</keyword>
<name>A0ABT4XCN5_9PSED</name>
<evidence type="ECO:0000256" key="4">
    <source>
        <dbReference type="ARBA" id="ARBA00023143"/>
    </source>
</evidence>
<proteinExistence type="inferred from homology"/>
<dbReference type="EMBL" id="JAQJZJ010000002">
    <property type="protein sequence ID" value="MDA7085962.1"/>
    <property type="molecule type" value="Genomic_DNA"/>
</dbReference>
<dbReference type="PANTHER" id="PTHR30288:SF0">
    <property type="entry name" value="FLAGELLAR HOOK-ASSOCIATED PROTEIN 2"/>
    <property type="match status" value="1"/>
</dbReference>
<keyword evidence="8" id="KW-0969">Cilium</keyword>
<dbReference type="InterPro" id="IPR003481">
    <property type="entry name" value="FliD_N"/>
</dbReference>
<dbReference type="Proteomes" id="UP001212042">
    <property type="component" value="Unassembled WGS sequence"/>
</dbReference>
<keyword evidence="5" id="KW-0964">Secreted</keyword>
<comment type="subunit">
    <text evidence="2 5">Homopentamer.</text>
</comment>
<dbReference type="InterPro" id="IPR010809">
    <property type="entry name" value="FliD_C"/>
</dbReference>
<organism evidence="8 9">
    <name type="scientific">Pseudomonas aestuarii</name>
    <dbReference type="NCBI Taxonomy" id="3018340"/>
    <lineage>
        <taxon>Bacteria</taxon>
        <taxon>Pseudomonadati</taxon>
        <taxon>Pseudomonadota</taxon>
        <taxon>Gammaproteobacteria</taxon>
        <taxon>Pseudomonadales</taxon>
        <taxon>Pseudomonadaceae</taxon>
        <taxon>Pseudomonas</taxon>
    </lineage>
</organism>
<evidence type="ECO:0000256" key="2">
    <source>
        <dbReference type="ARBA" id="ARBA00011255"/>
    </source>
</evidence>
<protein>
    <recommendedName>
        <fullName evidence="5">Flagellar hook-associated protein 2</fullName>
        <shortName evidence="5">HAP2</shortName>
    </recommendedName>
    <alternativeName>
        <fullName evidence="5">Flagellar cap protein</fullName>
    </alternativeName>
</protein>
<evidence type="ECO:0000313" key="8">
    <source>
        <dbReference type="EMBL" id="MDA7085962.1"/>
    </source>
</evidence>
<sequence length="491" mass="50186">MAGITGIGSGMDIDAIVKAMVGAEQAPKQSQLSKLESRTTTQLTNLGQLKGAISSFQTALAALNSPSSFLARTAGSSDAKVLTASASQSAAAGTFQIEVTQLAASSKVALAAVPAAEGTTLSSGTLSIRVGSESMLDVVVDSSNNTLAGIRDAINTATAGVSASIVTDDQGSRLVLTSDKQGDGNDITVAVANDGAEPGTTSLSKLTFSGNAVAPDSTDAAMYPGGVNDAAYQSDLQAYNEAGKGIGTAQSAKLTVDGLSVTRDSNSISQVIDGVSIDLKTLGSSTLTIARDQAGVKTNVQKFADAYNTMINFINSATKVTVVNDTSAPVTGALLGDSSVRSLVNMVRNEMVAVQGDGAVRVLADLGVTTQKDGTLKVDSDGLDKAITNDFDAIAAYFTGDNGLAARLTGKLTAYTEGNGILEQRTDSLQATLNKVDKQKGDLTARMAALSERLYKQFNAMDALVGQLKSTSDNLTSLFDSMPGVVSSTKK</sequence>
<comment type="subcellular location">
    <subcellularLocation>
        <location evidence="5">Secreted</location>
    </subcellularLocation>
    <subcellularLocation>
        <location evidence="5">Bacterial flagellum</location>
    </subcellularLocation>
</comment>
<comment type="caution">
    <text evidence="8">The sequence shown here is derived from an EMBL/GenBank/DDBJ whole genome shotgun (WGS) entry which is preliminary data.</text>
</comment>
<evidence type="ECO:0000259" key="6">
    <source>
        <dbReference type="Pfam" id="PF02465"/>
    </source>
</evidence>
<comment type="similarity">
    <text evidence="1 5">Belongs to the FliD family.</text>
</comment>
<accession>A0ABT4XCN5</accession>
<dbReference type="Pfam" id="PF02465">
    <property type="entry name" value="FliD_N"/>
    <property type="match status" value="1"/>
</dbReference>
<evidence type="ECO:0000259" key="7">
    <source>
        <dbReference type="Pfam" id="PF07195"/>
    </source>
</evidence>
<keyword evidence="8" id="KW-0282">Flagellum</keyword>
<feature type="domain" description="Flagellar hook-associated protein 2 C-terminal" evidence="7">
    <location>
        <begin position="249"/>
        <end position="469"/>
    </location>
</feature>
<keyword evidence="9" id="KW-1185">Reference proteome</keyword>
<evidence type="ECO:0000256" key="1">
    <source>
        <dbReference type="ARBA" id="ARBA00009764"/>
    </source>
</evidence>
<reference evidence="8 9" key="1">
    <citation type="submission" date="2023-01" db="EMBL/GenBank/DDBJ databases">
        <title>Pseudomonas SA3-5T sp. nov., isolated from tidal flat sediment.</title>
        <authorList>
            <person name="Kim H.S."/>
            <person name="Kim J.-S."/>
            <person name="Suh M.K."/>
            <person name="Eom M.K."/>
            <person name="Lee J.-S."/>
        </authorList>
    </citation>
    <scope>NUCLEOTIDE SEQUENCE [LARGE SCALE GENOMIC DNA]</scope>
    <source>
        <strain evidence="8 9">SA3-5</strain>
    </source>
</reference>
<feature type="domain" description="Flagellar hook-associated protein 2 N-terminal" evidence="6">
    <location>
        <begin position="9"/>
        <end position="105"/>
    </location>
</feature>
<gene>
    <name evidence="8" type="primary">fliD</name>
    <name evidence="8" type="ORF">PH586_06115</name>
</gene>
<evidence type="ECO:0000313" key="9">
    <source>
        <dbReference type="Proteomes" id="UP001212042"/>
    </source>
</evidence>
<evidence type="ECO:0000256" key="3">
    <source>
        <dbReference type="ARBA" id="ARBA00023054"/>
    </source>
</evidence>
<evidence type="ECO:0000256" key="5">
    <source>
        <dbReference type="RuleBase" id="RU362066"/>
    </source>
</evidence>
<dbReference type="RefSeq" id="WP_271346878.1">
    <property type="nucleotide sequence ID" value="NZ_JAQJZJ010000002.1"/>
</dbReference>
<comment type="function">
    <text evidence="5">Required for morphogenesis and for the elongation of the flagellar filament by facilitating polymerization of the flagellin monomers at the tip of growing filament. Forms a capping structure, which prevents flagellin subunits (transported through the central channel of the flagellum) from leaking out without polymerization at the distal end.</text>
</comment>
<dbReference type="Pfam" id="PF07195">
    <property type="entry name" value="FliD_C"/>
    <property type="match status" value="1"/>
</dbReference>
<dbReference type="PANTHER" id="PTHR30288">
    <property type="entry name" value="FLAGELLAR CAP/ASSEMBLY PROTEIN FLID"/>
    <property type="match status" value="1"/>
</dbReference>
<keyword evidence="4 5" id="KW-0975">Bacterial flagellum</keyword>
<dbReference type="InterPro" id="IPR040026">
    <property type="entry name" value="FliD"/>
</dbReference>
<keyword evidence="8" id="KW-0966">Cell projection</keyword>